<evidence type="ECO:0000256" key="3">
    <source>
        <dbReference type="ARBA" id="ARBA00022679"/>
    </source>
</evidence>
<dbReference type="AlphaFoldDB" id="A0A9P5YS73"/>
<dbReference type="PROSITE" id="PS50011">
    <property type="entry name" value="PROTEIN_KINASE_DOM"/>
    <property type="match status" value="1"/>
</dbReference>
<keyword evidence="11" id="KW-1185">Reference proteome</keyword>
<keyword evidence="4" id="KW-0547">Nucleotide-binding</keyword>
<dbReference type="SMART" id="SM00220">
    <property type="entry name" value="S_TKc"/>
    <property type="match status" value="1"/>
</dbReference>
<keyword evidence="3" id="KW-0808">Transferase</keyword>
<sequence length="461" mass="51333">MSALLWPKSTTNLASYRLALRRLSTANSLSSSHRFIPSHRDDIEDVEDYHLGGLHPISLGDTFSQKRYKVLHKLGCGGSSTTWLARNPNGQLISLKVMRADVSSKPFDKIPEIDISGKLSEYIRRTNAPARANIQVLDDHFTVSGPNGTHLCLVTPLAGPSIVSVLHGRICYGRIEGSVRFRKDIARKISNQIARGLALMHSAGVVHGDLTSSNILFKIKPHVAMWRDEEVALHFGKPKTEKVLTVDESSPAPHAPLRLVAPVDDSALPLSIFQPDDILITDFGQSFSITHPPADYTPATVMHYLSPEAYFDGKIGPASDIWSLACLLFEIRAGYPLFGDFFGSFDAVLANMVDTLGQFPEPWWSAFESRHLFFDEEGRRKPRLGEDIGDTSIQGKLERIGVNDSRPPRGGNGPIMEPLRKKMDGQEIRLFTDLLEKMLRFNAEERPTIDEVISHPWFAFD</sequence>
<dbReference type="InterPro" id="IPR000719">
    <property type="entry name" value="Prot_kinase_dom"/>
</dbReference>
<dbReference type="GO" id="GO:0050684">
    <property type="term" value="P:regulation of mRNA processing"/>
    <property type="evidence" value="ECO:0007669"/>
    <property type="project" value="TreeGrafter"/>
</dbReference>
<dbReference type="EC" id="2.7.11.1" evidence="1"/>
<dbReference type="PROSITE" id="PS00109">
    <property type="entry name" value="PROTEIN_KINASE_TYR"/>
    <property type="match status" value="1"/>
</dbReference>
<evidence type="ECO:0000256" key="7">
    <source>
        <dbReference type="ARBA" id="ARBA00047899"/>
    </source>
</evidence>
<name>A0A9P5YS73_9AGAR</name>
<keyword evidence="2" id="KW-0723">Serine/threonine-protein kinase</keyword>
<dbReference type="Pfam" id="PF00069">
    <property type="entry name" value="Pkinase"/>
    <property type="match status" value="2"/>
</dbReference>
<dbReference type="Gene3D" id="1.10.510.10">
    <property type="entry name" value="Transferase(Phosphotransferase) domain 1"/>
    <property type="match status" value="1"/>
</dbReference>
<gene>
    <name evidence="10" type="ORF">BDN70DRAFT_997534</name>
</gene>
<dbReference type="InterPro" id="IPR008266">
    <property type="entry name" value="Tyr_kinase_AS"/>
</dbReference>
<protein>
    <recommendedName>
        <fullName evidence="1">non-specific serine/threonine protein kinase</fullName>
        <ecNumber evidence="1">2.7.11.1</ecNumber>
    </recommendedName>
</protein>
<dbReference type="Gene3D" id="3.30.200.20">
    <property type="entry name" value="Phosphorylase Kinase, domain 1"/>
    <property type="match status" value="1"/>
</dbReference>
<comment type="caution">
    <text evidence="10">The sequence shown here is derived from an EMBL/GenBank/DDBJ whole genome shotgun (WGS) entry which is preliminary data.</text>
</comment>
<comment type="catalytic activity">
    <reaction evidence="8">
        <text>L-seryl-[protein] + ATP = O-phospho-L-seryl-[protein] + ADP + H(+)</text>
        <dbReference type="Rhea" id="RHEA:17989"/>
        <dbReference type="Rhea" id="RHEA-COMP:9863"/>
        <dbReference type="Rhea" id="RHEA-COMP:11604"/>
        <dbReference type="ChEBI" id="CHEBI:15378"/>
        <dbReference type="ChEBI" id="CHEBI:29999"/>
        <dbReference type="ChEBI" id="CHEBI:30616"/>
        <dbReference type="ChEBI" id="CHEBI:83421"/>
        <dbReference type="ChEBI" id="CHEBI:456216"/>
        <dbReference type="EC" id="2.7.11.1"/>
    </reaction>
</comment>
<dbReference type="PANTHER" id="PTHR47634">
    <property type="entry name" value="PROTEIN KINASE DOMAIN-CONTAINING PROTEIN-RELATED"/>
    <property type="match status" value="1"/>
</dbReference>
<comment type="catalytic activity">
    <reaction evidence="7">
        <text>L-threonyl-[protein] + ATP = O-phospho-L-threonyl-[protein] + ADP + H(+)</text>
        <dbReference type="Rhea" id="RHEA:46608"/>
        <dbReference type="Rhea" id="RHEA-COMP:11060"/>
        <dbReference type="Rhea" id="RHEA-COMP:11605"/>
        <dbReference type="ChEBI" id="CHEBI:15378"/>
        <dbReference type="ChEBI" id="CHEBI:30013"/>
        <dbReference type="ChEBI" id="CHEBI:30616"/>
        <dbReference type="ChEBI" id="CHEBI:61977"/>
        <dbReference type="ChEBI" id="CHEBI:456216"/>
        <dbReference type="EC" id="2.7.11.1"/>
    </reaction>
</comment>
<evidence type="ECO:0000256" key="8">
    <source>
        <dbReference type="ARBA" id="ARBA00048679"/>
    </source>
</evidence>
<evidence type="ECO:0000256" key="6">
    <source>
        <dbReference type="ARBA" id="ARBA00022840"/>
    </source>
</evidence>
<evidence type="ECO:0000313" key="11">
    <source>
        <dbReference type="Proteomes" id="UP000807469"/>
    </source>
</evidence>
<evidence type="ECO:0000256" key="2">
    <source>
        <dbReference type="ARBA" id="ARBA00022527"/>
    </source>
</evidence>
<reference evidence="10" key="1">
    <citation type="submission" date="2020-11" db="EMBL/GenBank/DDBJ databases">
        <authorList>
            <consortium name="DOE Joint Genome Institute"/>
            <person name="Ahrendt S."/>
            <person name="Riley R."/>
            <person name="Andreopoulos W."/>
            <person name="Labutti K."/>
            <person name="Pangilinan J."/>
            <person name="Ruiz-Duenas F.J."/>
            <person name="Barrasa J.M."/>
            <person name="Sanchez-Garcia M."/>
            <person name="Camarero S."/>
            <person name="Miyauchi S."/>
            <person name="Serrano A."/>
            <person name="Linde D."/>
            <person name="Babiker R."/>
            <person name="Drula E."/>
            <person name="Ayuso-Fernandez I."/>
            <person name="Pacheco R."/>
            <person name="Padilla G."/>
            <person name="Ferreira P."/>
            <person name="Barriuso J."/>
            <person name="Kellner H."/>
            <person name="Castanera R."/>
            <person name="Alfaro M."/>
            <person name="Ramirez L."/>
            <person name="Pisabarro A.G."/>
            <person name="Kuo A."/>
            <person name="Tritt A."/>
            <person name="Lipzen A."/>
            <person name="He G."/>
            <person name="Yan M."/>
            <person name="Ng V."/>
            <person name="Cullen D."/>
            <person name="Martin F."/>
            <person name="Rosso M.-N."/>
            <person name="Henrissat B."/>
            <person name="Hibbett D."/>
            <person name="Martinez A.T."/>
            <person name="Grigoriev I.V."/>
        </authorList>
    </citation>
    <scope>NUCLEOTIDE SEQUENCE</scope>
    <source>
        <strain evidence="10">CIRM-BRFM 674</strain>
    </source>
</reference>
<dbReference type="EMBL" id="MU155424">
    <property type="protein sequence ID" value="KAF9473684.1"/>
    <property type="molecule type" value="Genomic_DNA"/>
</dbReference>
<dbReference type="Proteomes" id="UP000807469">
    <property type="component" value="Unassembled WGS sequence"/>
</dbReference>
<evidence type="ECO:0000256" key="4">
    <source>
        <dbReference type="ARBA" id="ARBA00022741"/>
    </source>
</evidence>
<accession>A0A9P5YS73</accession>
<organism evidence="10 11">
    <name type="scientific">Pholiota conissans</name>
    <dbReference type="NCBI Taxonomy" id="109636"/>
    <lineage>
        <taxon>Eukaryota</taxon>
        <taxon>Fungi</taxon>
        <taxon>Dikarya</taxon>
        <taxon>Basidiomycota</taxon>
        <taxon>Agaricomycotina</taxon>
        <taxon>Agaricomycetes</taxon>
        <taxon>Agaricomycetidae</taxon>
        <taxon>Agaricales</taxon>
        <taxon>Agaricineae</taxon>
        <taxon>Strophariaceae</taxon>
        <taxon>Pholiota</taxon>
    </lineage>
</organism>
<dbReference type="InterPro" id="IPR051334">
    <property type="entry name" value="SRPK"/>
</dbReference>
<feature type="domain" description="Protein kinase" evidence="9">
    <location>
        <begin position="68"/>
        <end position="458"/>
    </location>
</feature>
<evidence type="ECO:0000256" key="1">
    <source>
        <dbReference type="ARBA" id="ARBA00012513"/>
    </source>
</evidence>
<evidence type="ECO:0000256" key="5">
    <source>
        <dbReference type="ARBA" id="ARBA00022777"/>
    </source>
</evidence>
<dbReference type="GO" id="GO:0005524">
    <property type="term" value="F:ATP binding"/>
    <property type="evidence" value="ECO:0007669"/>
    <property type="project" value="UniProtKB-KW"/>
</dbReference>
<dbReference type="GO" id="GO:0000245">
    <property type="term" value="P:spliceosomal complex assembly"/>
    <property type="evidence" value="ECO:0007669"/>
    <property type="project" value="TreeGrafter"/>
</dbReference>
<dbReference type="GO" id="GO:0005737">
    <property type="term" value="C:cytoplasm"/>
    <property type="evidence" value="ECO:0007669"/>
    <property type="project" value="TreeGrafter"/>
</dbReference>
<dbReference type="GO" id="GO:0005634">
    <property type="term" value="C:nucleus"/>
    <property type="evidence" value="ECO:0007669"/>
    <property type="project" value="TreeGrafter"/>
</dbReference>
<keyword evidence="6" id="KW-0067">ATP-binding</keyword>
<dbReference type="GO" id="GO:0004674">
    <property type="term" value="F:protein serine/threonine kinase activity"/>
    <property type="evidence" value="ECO:0007669"/>
    <property type="project" value="UniProtKB-KW"/>
</dbReference>
<keyword evidence="5 10" id="KW-0418">Kinase</keyword>
<proteinExistence type="predicted"/>
<dbReference type="PANTHER" id="PTHR47634:SF9">
    <property type="entry name" value="PROTEIN KINASE DOMAIN-CONTAINING PROTEIN-RELATED"/>
    <property type="match status" value="1"/>
</dbReference>
<evidence type="ECO:0000313" key="10">
    <source>
        <dbReference type="EMBL" id="KAF9473684.1"/>
    </source>
</evidence>
<dbReference type="SUPFAM" id="SSF56112">
    <property type="entry name" value="Protein kinase-like (PK-like)"/>
    <property type="match status" value="1"/>
</dbReference>
<dbReference type="InterPro" id="IPR011009">
    <property type="entry name" value="Kinase-like_dom_sf"/>
</dbReference>
<dbReference type="OrthoDB" id="5979581at2759"/>
<evidence type="ECO:0000259" key="9">
    <source>
        <dbReference type="PROSITE" id="PS50011"/>
    </source>
</evidence>